<evidence type="ECO:0008006" key="3">
    <source>
        <dbReference type="Google" id="ProtNLM"/>
    </source>
</evidence>
<evidence type="ECO:0000313" key="2">
    <source>
        <dbReference type="Proteomes" id="UP000063229"/>
    </source>
</evidence>
<gene>
    <name evidence="1" type="ORF">AWM79_00360</name>
</gene>
<organism evidence="1 2">
    <name type="scientific">Pseudomonas agarici</name>
    <dbReference type="NCBI Taxonomy" id="46677"/>
    <lineage>
        <taxon>Bacteria</taxon>
        <taxon>Pseudomonadati</taxon>
        <taxon>Pseudomonadota</taxon>
        <taxon>Gammaproteobacteria</taxon>
        <taxon>Pseudomonadales</taxon>
        <taxon>Pseudomonadaceae</taxon>
        <taxon>Pseudomonas</taxon>
    </lineage>
</organism>
<dbReference type="STRING" id="46677.AWM79_00360"/>
<accession>A0A0X8F4V5</accession>
<protein>
    <recommendedName>
        <fullName evidence="3">Pilus assembly protein PilO</fullName>
    </recommendedName>
</protein>
<name>A0A0X8F4V5_PSEAA</name>
<keyword evidence="2" id="KW-1185">Reference proteome</keyword>
<sequence length="185" mass="20665">MKPIPRQWPDAARLQARLRWSLAQMQRFLGFWGGLALLLIVVALVIRQGLIVPGLDNSAMRLREARAGIAERPLDLHAAEPRAVRQLPDTDSFEARLGSLVAVLQQNGFAVLQTDFQYSSPGDDQTQRLELDIPLSGAYPTLRRALDEVVQQPAVRIESLSLQRKDITSAQLDIRLRLSLLAVLK</sequence>
<reference evidence="1 2" key="1">
    <citation type="submission" date="2016-01" db="EMBL/GenBank/DDBJ databases">
        <authorList>
            <person name="McClelland M."/>
            <person name="Jain A."/>
            <person name="Saraogi P."/>
            <person name="Mendelson R."/>
            <person name="Westerman R."/>
            <person name="SanMiguel P."/>
            <person name="Csonka L."/>
        </authorList>
    </citation>
    <scope>NUCLEOTIDE SEQUENCE [LARGE SCALE GENOMIC DNA]</scope>
    <source>
        <strain evidence="1 2">NCPPB 2472</strain>
    </source>
</reference>
<dbReference type="RefSeq" id="WP_017130009.1">
    <property type="nucleotide sequence ID" value="NZ_CP014135.1"/>
</dbReference>
<proteinExistence type="predicted"/>
<evidence type="ECO:0000313" key="1">
    <source>
        <dbReference type="EMBL" id="AMB83843.1"/>
    </source>
</evidence>
<dbReference type="EMBL" id="CP014135">
    <property type="protein sequence ID" value="AMB83843.1"/>
    <property type="molecule type" value="Genomic_DNA"/>
</dbReference>
<dbReference type="OrthoDB" id="6883787at2"/>
<dbReference type="AlphaFoldDB" id="A0A0X8F4V5"/>
<dbReference type="Proteomes" id="UP000063229">
    <property type="component" value="Chromosome"/>
</dbReference>
<dbReference type="KEGG" id="pagb:AWM79_00360"/>